<name>A0A0N0U428_9HYME</name>
<dbReference type="Proteomes" id="UP000053105">
    <property type="component" value="Unassembled WGS sequence"/>
</dbReference>
<dbReference type="AlphaFoldDB" id="A0A0N0U428"/>
<organism evidence="1 2">
    <name type="scientific">Melipona quadrifasciata</name>
    <dbReference type="NCBI Taxonomy" id="166423"/>
    <lineage>
        <taxon>Eukaryota</taxon>
        <taxon>Metazoa</taxon>
        <taxon>Ecdysozoa</taxon>
        <taxon>Arthropoda</taxon>
        <taxon>Hexapoda</taxon>
        <taxon>Insecta</taxon>
        <taxon>Pterygota</taxon>
        <taxon>Neoptera</taxon>
        <taxon>Endopterygota</taxon>
        <taxon>Hymenoptera</taxon>
        <taxon>Apocrita</taxon>
        <taxon>Aculeata</taxon>
        <taxon>Apoidea</taxon>
        <taxon>Anthophila</taxon>
        <taxon>Apidae</taxon>
        <taxon>Melipona</taxon>
    </lineage>
</organism>
<reference evidence="1 2" key="1">
    <citation type="submission" date="2015-07" db="EMBL/GenBank/DDBJ databases">
        <title>The genome of Melipona quadrifasciata.</title>
        <authorList>
            <person name="Pan H."/>
            <person name="Kapheim K."/>
        </authorList>
    </citation>
    <scope>NUCLEOTIDE SEQUENCE [LARGE SCALE GENOMIC DNA]</scope>
    <source>
        <strain evidence="1">0111107301</strain>
        <tissue evidence="1">Whole body</tissue>
    </source>
</reference>
<evidence type="ECO:0000313" key="1">
    <source>
        <dbReference type="EMBL" id="KOX71274.1"/>
    </source>
</evidence>
<sequence>MENRRSCSRIAPPPTRFHQRPNMDREIAMGKNKSEYGDDKEICLHAITIRILSQDLLATVTAGLLDNEPAFSSVKLIKNKHREFKITDENLKNSMILATTELTPDINNLVNFHMRYDVLFMAFSTIIRNKRCYHVAMLQPHQALPSFLVLISLDSNILMNVSMKCQPPQTEGEFWRRQHMSEFCKHQVSDAHVPELENNETPECSVIGLRTCLALYEVEKTNSVKF</sequence>
<proteinExistence type="predicted"/>
<keyword evidence="2" id="KW-1185">Reference proteome</keyword>
<protein>
    <submittedName>
        <fullName evidence="1">Uncharacterized protein</fullName>
    </submittedName>
</protein>
<gene>
    <name evidence="1" type="ORF">WN51_03508</name>
</gene>
<evidence type="ECO:0000313" key="2">
    <source>
        <dbReference type="Proteomes" id="UP000053105"/>
    </source>
</evidence>
<accession>A0A0N0U428</accession>
<dbReference type="EMBL" id="KQ435844">
    <property type="protein sequence ID" value="KOX71274.1"/>
    <property type="molecule type" value="Genomic_DNA"/>
</dbReference>